<dbReference type="STRING" id="75743.A0A401QDW8"/>
<evidence type="ECO:0000313" key="2">
    <source>
        <dbReference type="EMBL" id="GCB83608.1"/>
    </source>
</evidence>
<organism evidence="2 3">
    <name type="scientific">Scyliorhinus torazame</name>
    <name type="common">Cloudy catshark</name>
    <name type="synonym">Catulus torazame</name>
    <dbReference type="NCBI Taxonomy" id="75743"/>
    <lineage>
        <taxon>Eukaryota</taxon>
        <taxon>Metazoa</taxon>
        <taxon>Chordata</taxon>
        <taxon>Craniata</taxon>
        <taxon>Vertebrata</taxon>
        <taxon>Chondrichthyes</taxon>
        <taxon>Elasmobranchii</taxon>
        <taxon>Galeomorphii</taxon>
        <taxon>Galeoidea</taxon>
        <taxon>Carcharhiniformes</taxon>
        <taxon>Scyliorhinidae</taxon>
        <taxon>Scyliorhinus</taxon>
    </lineage>
</organism>
<accession>A0A401QDW8</accession>
<evidence type="ECO:0000256" key="1">
    <source>
        <dbReference type="SAM" id="MobiDB-lite"/>
    </source>
</evidence>
<dbReference type="AlphaFoldDB" id="A0A401QDW8"/>
<gene>
    <name evidence="2" type="ORF">scyTo_0024357</name>
</gene>
<dbReference type="EMBL" id="BFAA01044111">
    <property type="protein sequence ID" value="GCB83608.1"/>
    <property type="molecule type" value="Genomic_DNA"/>
</dbReference>
<dbReference type="OrthoDB" id="277961at2759"/>
<protein>
    <submittedName>
        <fullName evidence="2">Uncharacterized protein</fullName>
    </submittedName>
</protein>
<reference evidence="2 3" key="1">
    <citation type="journal article" date="2018" name="Nat. Ecol. Evol.">
        <title>Shark genomes provide insights into elasmobranch evolution and the origin of vertebrates.</title>
        <authorList>
            <person name="Hara Y"/>
            <person name="Yamaguchi K"/>
            <person name="Onimaru K"/>
            <person name="Kadota M"/>
            <person name="Koyanagi M"/>
            <person name="Keeley SD"/>
            <person name="Tatsumi K"/>
            <person name="Tanaka K"/>
            <person name="Motone F"/>
            <person name="Kageyama Y"/>
            <person name="Nozu R"/>
            <person name="Adachi N"/>
            <person name="Nishimura O"/>
            <person name="Nakagawa R"/>
            <person name="Tanegashima C"/>
            <person name="Kiyatake I"/>
            <person name="Matsumoto R"/>
            <person name="Murakumo K"/>
            <person name="Nishida K"/>
            <person name="Terakita A"/>
            <person name="Kuratani S"/>
            <person name="Sato K"/>
            <person name="Hyodo S Kuraku.S."/>
        </authorList>
    </citation>
    <scope>NUCLEOTIDE SEQUENCE [LARGE SCALE GENOMIC DNA]</scope>
</reference>
<name>A0A401QDW8_SCYTO</name>
<dbReference type="Proteomes" id="UP000288216">
    <property type="component" value="Unassembled WGS sequence"/>
</dbReference>
<keyword evidence="3" id="KW-1185">Reference proteome</keyword>
<feature type="non-terminal residue" evidence="2">
    <location>
        <position position="1"/>
    </location>
</feature>
<evidence type="ECO:0000313" key="3">
    <source>
        <dbReference type="Proteomes" id="UP000288216"/>
    </source>
</evidence>
<comment type="caution">
    <text evidence="2">The sequence shown here is derived from an EMBL/GenBank/DDBJ whole genome shotgun (WGS) entry which is preliminary data.</text>
</comment>
<sequence>LENERKSEIVQVVKNPLKIKRLKKKQLRKIEKRDTLRILQQSQRQREDGQAKKSFRRRVGARVEGQAERQSARTVNGGGV</sequence>
<proteinExistence type="predicted"/>
<feature type="region of interest" description="Disordered" evidence="1">
    <location>
        <begin position="38"/>
        <end position="80"/>
    </location>
</feature>